<sequence length="141" mass="15574">MITNSNSYLLSSRPYLFGCEYGNIITINLFPKGPLGKIVRQVNFSHKKLSGFTHLNGYGDYGDYGNKCGYALLSLRGIGGIGGAGTCRNNYCFMTANEIPDLFSFLMSNGYKIDTSLTKMMNSSNIQIDANNIIAFITYMQ</sequence>
<evidence type="ECO:0000313" key="1">
    <source>
        <dbReference type="EMBL" id="QHT17383.1"/>
    </source>
</evidence>
<protein>
    <submittedName>
        <fullName evidence="1">Uncharacterized protein</fullName>
    </submittedName>
</protein>
<name>A0A6C0DLD0_9ZZZZ</name>
<reference evidence="1" key="1">
    <citation type="journal article" date="2020" name="Nature">
        <title>Giant virus diversity and host interactions through global metagenomics.</title>
        <authorList>
            <person name="Schulz F."/>
            <person name="Roux S."/>
            <person name="Paez-Espino D."/>
            <person name="Jungbluth S."/>
            <person name="Walsh D.A."/>
            <person name="Denef V.J."/>
            <person name="McMahon K.D."/>
            <person name="Konstantinidis K.T."/>
            <person name="Eloe-Fadrosh E.A."/>
            <person name="Kyrpides N.C."/>
            <person name="Woyke T."/>
        </authorList>
    </citation>
    <scope>NUCLEOTIDE SEQUENCE</scope>
    <source>
        <strain evidence="1">GVMAG-M-3300023174-24</strain>
    </source>
</reference>
<dbReference type="EMBL" id="MN739634">
    <property type="protein sequence ID" value="QHT17383.1"/>
    <property type="molecule type" value="Genomic_DNA"/>
</dbReference>
<accession>A0A6C0DLD0</accession>
<proteinExistence type="predicted"/>
<dbReference type="AlphaFoldDB" id="A0A6C0DLD0"/>
<organism evidence="1">
    <name type="scientific">viral metagenome</name>
    <dbReference type="NCBI Taxonomy" id="1070528"/>
    <lineage>
        <taxon>unclassified sequences</taxon>
        <taxon>metagenomes</taxon>
        <taxon>organismal metagenomes</taxon>
    </lineage>
</organism>